<organism evidence="2 3">
    <name type="scientific">Tanacetum coccineum</name>
    <dbReference type="NCBI Taxonomy" id="301880"/>
    <lineage>
        <taxon>Eukaryota</taxon>
        <taxon>Viridiplantae</taxon>
        <taxon>Streptophyta</taxon>
        <taxon>Embryophyta</taxon>
        <taxon>Tracheophyta</taxon>
        <taxon>Spermatophyta</taxon>
        <taxon>Magnoliopsida</taxon>
        <taxon>eudicotyledons</taxon>
        <taxon>Gunneridae</taxon>
        <taxon>Pentapetalae</taxon>
        <taxon>asterids</taxon>
        <taxon>campanulids</taxon>
        <taxon>Asterales</taxon>
        <taxon>Asteraceae</taxon>
        <taxon>Asteroideae</taxon>
        <taxon>Anthemideae</taxon>
        <taxon>Anthemidinae</taxon>
        <taxon>Tanacetum</taxon>
    </lineage>
</organism>
<keyword evidence="2" id="KW-0808">Transferase</keyword>
<dbReference type="Pfam" id="PF00078">
    <property type="entry name" value="RVT_1"/>
    <property type="match status" value="1"/>
</dbReference>
<dbReference type="InterPro" id="IPR043502">
    <property type="entry name" value="DNA/RNA_pol_sf"/>
</dbReference>
<reference evidence="2" key="1">
    <citation type="journal article" date="2022" name="Int. J. Mol. Sci.">
        <title>Draft Genome of Tanacetum Coccineum: Genomic Comparison of Closely Related Tanacetum-Family Plants.</title>
        <authorList>
            <person name="Yamashiro T."/>
            <person name="Shiraishi A."/>
            <person name="Nakayama K."/>
            <person name="Satake H."/>
        </authorList>
    </citation>
    <scope>NUCLEOTIDE SEQUENCE</scope>
</reference>
<keyword evidence="3" id="KW-1185">Reference proteome</keyword>
<evidence type="ECO:0000313" key="3">
    <source>
        <dbReference type="Proteomes" id="UP001151760"/>
    </source>
</evidence>
<reference evidence="2" key="2">
    <citation type="submission" date="2022-01" db="EMBL/GenBank/DDBJ databases">
        <authorList>
            <person name="Yamashiro T."/>
            <person name="Shiraishi A."/>
            <person name="Satake H."/>
            <person name="Nakayama K."/>
        </authorList>
    </citation>
    <scope>NUCLEOTIDE SEQUENCE</scope>
</reference>
<sequence>MRMKKKVLWFRLHSLVSSFQGESILMGDFNVVRSQDERLGSDFNRSLADDFKEFILDTDLIDMALGGYQFTWVNGNASKMSKIDRFLITEGLFDRVPNLSATILDKGKPDHRPIFLKEVVEDYGPSPFCFFHSWLECEGFDDLVKDSWEQPSIGDSKVKPHEKRYGRKDALESKIRDIEVRADLGNISPDDLVARRGFIKDLASITKAENMDLAQRAKIRWGIEGDENSKYFHRSINRKRRQLAIRGVMVNGTWETNPGMVKQDIFSYISEKSTFCEGEAKNALCLLRNSLGRPKKGFGRNIIENDLVCAINHFHKTGKIPRGCNSSFITLIPKMNDPVFIKDYRPISLIGSQYKIIGKLLANRIALVADDIVSMEQSAFMKGGEKTKVFKVDFEKAYDTVCWDFLQEVMEKIGFGNKSCAWIRGCLESSMSSILVNGSPADEFHVKRGLRQGNPLSTFLFILVMEGLHMVIEKAISAVRLHRINVGMDNIVVSHLLYADDAIFLGEWSNTNINNIVLLLRCFFLASRLKINLSKCKLMGVGVSTTEAQQMASIIGFYRQKKDGGLGIGSLFSFNRALLYKWKWRFRTMSDVLWVKIIKSIFGHDGGMLAPAFTANSNSIWINMLKASKDLDSKNVSLDGLVKKRIGDGMNMKFWEDVWIGECKLKEKFPRIFRLDTETNAMVNDRIVLSLDSSWLRRRPRGGAES</sequence>
<dbReference type="Proteomes" id="UP001151760">
    <property type="component" value="Unassembled WGS sequence"/>
</dbReference>
<comment type="caution">
    <text evidence="2">The sequence shown here is derived from an EMBL/GenBank/DDBJ whole genome shotgun (WGS) entry which is preliminary data.</text>
</comment>
<dbReference type="SUPFAM" id="SSF56672">
    <property type="entry name" value="DNA/RNA polymerases"/>
    <property type="match status" value="1"/>
</dbReference>
<dbReference type="Gene3D" id="3.60.10.10">
    <property type="entry name" value="Endonuclease/exonuclease/phosphatase"/>
    <property type="match status" value="1"/>
</dbReference>
<feature type="domain" description="Reverse transcriptase" evidence="1">
    <location>
        <begin position="313"/>
        <end position="559"/>
    </location>
</feature>
<gene>
    <name evidence="2" type="ORF">Tco_0910945</name>
</gene>
<dbReference type="SUPFAM" id="SSF56219">
    <property type="entry name" value="DNase I-like"/>
    <property type="match status" value="1"/>
</dbReference>
<dbReference type="PANTHER" id="PTHR31635">
    <property type="entry name" value="REVERSE TRANSCRIPTASE DOMAIN-CONTAINING PROTEIN-RELATED"/>
    <property type="match status" value="1"/>
</dbReference>
<dbReference type="InterPro" id="IPR000477">
    <property type="entry name" value="RT_dom"/>
</dbReference>
<accession>A0ABQ5CVG6</accession>
<keyword evidence="2" id="KW-0548">Nucleotidyltransferase</keyword>
<dbReference type="PROSITE" id="PS50878">
    <property type="entry name" value="RT_POL"/>
    <property type="match status" value="1"/>
</dbReference>
<dbReference type="EMBL" id="BQNB010014645">
    <property type="protein sequence ID" value="GJT30670.1"/>
    <property type="molecule type" value="Genomic_DNA"/>
</dbReference>
<evidence type="ECO:0000313" key="2">
    <source>
        <dbReference type="EMBL" id="GJT30670.1"/>
    </source>
</evidence>
<dbReference type="CDD" id="cd01650">
    <property type="entry name" value="RT_nLTR_like"/>
    <property type="match status" value="1"/>
</dbReference>
<dbReference type="GO" id="GO:0003964">
    <property type="term" value="F:RNA-directed DNA polymerase activity"/>
    <property type="evidence" value="ECO:0007669"/>
    <property type="project" value="UniProtKB-KW"/>
</dbReference>
<dbReference type="PANTHER" id="PTHR31635:SF196">
    <property type="entry name" value="REVERSE TRANSCRIPTASE DOMAIN-CONTAINING PROTEIN-RELATED"/>
    <property type="match status" value="1"/>
</dbReference>
<name>A0ABQ5CVG6_9ASTR</name>
<protein>
    <submittedName>
        <fullName evidence="2">RNA-directed DNA polymerase, eukaryota</fullName>
    </submittedName>
</protein>
<proteinExistence type="predicted"/>
<dbReference type="InterPro" id="IPR036691">
    <property type="entry name" value="Endo/exonu/phosph_ase_sf"/>
</dbReference>
<keyword evidence="2" id="KW-0695">RNA-directed DNA polymerase</keyword>
<evidence type="ECO:0000259" key="1">
    <source>
        <dbReference type="PROSITE" id="PS50878"/>
    </source>
</evidence>